<name>A0A0C1N1N7_9RICK</name>
<reference evidence="2 3" key="1">
    <citation type="submission" date="2014-11" db="EMBL/GenBank/DDBJ databases">
        <title>A Rickettsiales Symbiont of Amoebae With Ancient Features.</title>
        <authorList>
            <person name="Schulz F."/>
            <person name="Martijn J."/>
            <person name="Wascher F."/>
            <person name="Kostanjsek R."/>
            <person name="Ettema T.J."/>
            <person name="Horn M."/>
        </authorList>
    </citation>
    <scope>NUCLEOTIDE SEQUENCE [LARGE SCALE GENOMIC DNA]</scope>
    <source>
        <strain evidence="2 3">UWC36</strain>
    </source>
</reference>
<dbReference type="Proteomes" id="UP000031258">
    <property type="component" value="Unassembled WGS sequence"/>
</dbReference>
<organism evidence="2 3">
    <name type="scientific">Candidatus Jidaibacter acanthamoebae</name>
    <dbReference type="NCBI Taxonomy" id="86105"/>
    <lineage>
        <taxon>Bacteria</taxon>
        <taxon>Pseudomonadati</taxon>
        <taxon>Pseudomonadota</taxon>
        <taxon>Alphaproteobacteria</taxon>
        <taxon>Rickettsiales</taxon>
        <taxon>Candidatus Midichloriaceae</taxon>
        <taxon>Candidatus Jidaibacter</taxon>
    </lineage>
</organism>
<sequence length="137" mass="16156">MKIKYMIKLLFIIGIGFISGKIGVRELYDLKRPFKFEKYKTAFQLEEEIKRRFPNKTDVHEAIKILNDSRARCIIKTSYESTYPYIHKGAKYIVTCSYQSDFLALNPLVKYRAIFQTDENYKIIYSGAMRVNDAFVI</sequence>
<evidence type="ECO:0000256" key="1">
    <source>
        <dbReference type="SAM" id="Phobius"/>
    </source>
</evidence>
<dbReference type="EMBL" id="JSWE01000002">
    <property type="protein sequence ID" value="KIE06301.1"/>
    <property type="molecule type" value="Genomic_DNA"/>
</dbReference>
<keyword evidence="1" id="KW-0472">Membrane</keyword>
<proteinExistence type="predicted"/>
<feature type="transmembrane region" description="Helical" evidence="1">
    <location>
        <begin position="6"/>
        <end position="24"/>
    </location>
</feature>
<keyword evidence="1" id="KW-0812">Transmembrane</keyword>
<dbReference type="RefSeq" id="WP_152606797.1">
    <property type="nucleotide sequence ID" value="NZ_JSWE01000002.1"/>
</dbReference>
<gene>
    <name evidence="2" type="ORF">NF27_AB00020</name>
</gene>
<accession>A0A0C1N1N7</accession>
<dbReference type="STRING" id="86105.NF27_AB00020"/>
<comment type="caution">
    <text evidence="2">The sequence shown here is derived from an EMBL/GenBank/DDBJ whole genome shotgun (WGS) entry which is preliminary data.</text>
</comment>
<protein>
    <submittedName>
        <fullName evidence="2">Uncharacterized protein</fullName>
    </submittedName>
</protein>
<dbReference type="AlphaFoldDB" id="A0A0C1N1N7"/>
<keyword evidence="1" id="KW-1133">Transmembrane helix</keyword>
<dbReference type="OrthoDB" id="7166698at2"/>
<evidence type="ECO:0000313" key="3">
    <source>
        <dbReference type="Proteomes" id="UP000031258"/>
    </source>
</evidence>
<keyword evidence="3" id="KW-1185">Reference proteome</keyword>
<evidence type="ECO:0000313" key="2">
    <source>
        <dbReference type="EMBL" id="KIE06301.1"/>
    </source>
</evidence>